<reference evidence="1 2" key="1">
    <citation type="submission" date="2020-06" db="EMBL/GenBank/DDBJ databases">
        <title>The endosymbiont of the kinetoplastid Bodo saltans is a Paracaedibacter-like alpha-proteobacterium possessing a putative toxin-antitoxin system.</title>
        <authorList>
            <person name="Midha S."/>
            <person name="Rigden D.J."/>
            <person name="Siozios S."/>
            <person name="Hurst G.D.D."/>
            <person name="Jackson A.P."/>
        </authorList>
    </citation>
    <scope>NUCLEOTIDE SEQUENCE [LARGE SCALE GENOMIC DNA]</scope>
    <source>
        <strain evidence="1">Lake Konstanz</strain>
    </source>
</reference>
<dbReference type="RefSeq" id="WP_350332040.1">
    <property type="nucleotide sequence ID" value="NZ_CP054719.1"/>
</dbReference>
<dbReference type="AlphaFoldDB" id="A0A7L9RRU7"/>
<evidence type="ECO:0000313" key="1">
    <source>
        <dbReference type="EMBL" id="QOL19282.1"/>
    </source>
</evidence>
<evidence type="ECO:0008006" key="3">
    <source>
        <dbReference type="Google" id="ProtNLM"/>
    </source>
</evidence>
<dbReference type="EMBL" id="CP054719">
    <property type="protein sequence ID" value="QOL19282.1"/>
    <property type="molecule type" value="Genomic_DNA"/>
</dbReference>
<name>A0A7L9RRU7_9PROT</name>
<accession>A0A7L9RRU7</accession>
<keyword evidence="2" id="KW-1185">Reference proteome</keyword>
<protein>
    <recommendedName>
        <fullName evidence="3">Lipoprotein</fullName>
    </recommendedName>
</protein>
<sequence>MYKYLFVIVFSVASLNACEFVNGVTIQDPKVSKLFATAEILFSDNEIARRAIEDLYVQYLCLLANKAPLRTIPLNDGGIITALESLIASKR</sequence>
<evidence type="ECO:0000313" key="2">
    <source>
        <dbReference type="Proteomes" id="UP000594001"/>
    </source>
</evidence>
<dbReference type="KEGG" id="pbal:CPBP_00030"/>
<gene>
    <name evidence="1" type="ORF">CPBP_00030</name>
</gene>
<dbReference type="Proteomes" id="UP000594001">
    <property type="component" value="Chromosome"/>
</dbReference>
<proteinExistence type="predicted"/>
<organism evidence="1 2">
    <name type="scientific">Candidatus Bodocaedibacter vickermanii</name>
    <dbReference type="NCBI Taxonomy" id="2741701"/>
    <lineage>
        <taxon>Bacteria</taxon>
        <taxon>Pseudomonadati</taxon>
        <taxon>Pseudomonadota</taxon>
        <taxon>Alphaproteobacteria</taxon>
        <taxon>Holosporales</taxon>
        <taxon>Candidatus Paracaedibacteraceae</taxon>
        <taxon>Candidatus Bodocaedibacter</taxon>
    </lineage>
</organism>